<evidence type="ECO:0000256" key="2">
    <source>
        <dbReference type="SAM" id="Phobius"/>
    </source>
</evidence>
<feature type="compositionally biased region" description="Low complexity" evidence="1">
    <location>
        <begin position="641"/>
        <end position="665"/>
    </location>
</feature>
<dbReference type="EMBL" id="JAPDMQ010000159">
    <property type="protein sequence ID" value="KAK0532503.1"/>
    <property type="molecule type" value="Genomic_DNA"/>
</dbReference>
<gene>
    <name evidence="3" type="ORF">OC842_003285</name>
</gene>
<feature type="transmembrane region" description="Helical" evidence="2">
    <location>
        <begin position="149"/>
        <end position="167"/>
    </location>
</feature>
<organism evidence="3 4">
    <name type="scientific">Tilletia horrida</name>
    <dbReference type="NCBI Taxonomy" id="155126"/>
    <lineage>
        <taxon>Eukaryota</taxon>
        <taxon>Fungi</taxon>
        <taxon>Dikarya</taxon>
        <taxon>Basidiomycota</taxon>
        <taxon>Ustilaginomycotina</taxon>
        <taxon>Exobasidiomycetes</taxon>
        <taxon>Tilletiales</taxon>
        <taxon>Tilletiaceae</taxon>
        <taxon>Tilletia</taxon>
    </lineage>
</organism>
<feature type="transmembrane region" description="Helical" evidence="2">
    <location>
        <begin position="70"/>
        <end position="95"/>
    </location>
</feature>
<feature type="transmembrane region" description="Helical" evidence="2">
    <location>
        <begin position="749"/>
        <end position="768"/>
    </location>
</feature>
<protein>
    <submittedName>
        <fullName evidence="3">Uncharacterized protein</fullName>
    </submittedName>
</protein>
<comment type="caution">
    <text evidence="3">The sequence shown here is derived from an EMBL/GenBank/DDBJ whole genome shotgun (WGS) entry which is preliminary data.</text>
</comment>
<reference evidence="3" key="1">
    <citation type="journal article" date="2023" name="PhytoFront">
        <title>Draft Genome Resources of Seven Strains of Tilletia horrida, Causal Agent of Kernel Smut of Rice.</title>
        <authorList>
            <person name="Khanal S."/>
            <person name="Antony Babu S."/>
            <person name="Zhou X.G."/>
        </authorList>
    </citation>
    <scope>NUCLEOTIDE SEQUENCE</scope>
    <source>
        <strain evidence="3">TX3</strain>
    </source>
</reference>
<evidence type="ECO:0000256" key="1">
    <source>
        <dbReference type="SAM" id="MobiDB-lite"/>
    </source>
</evidence>
<keyword evidence="4" id="KW-1185">Reference proteome</keyword>
<keyword evidence="2" id="KW-0472">Membrane</keyword>
<feature type="transmembrane region" description="Helical" evidence="2">
    <location>
        <begin position="314"/>
        <end position="334"/>
    </location>
</feature>
<feature type="compositionally biased region" description="Low complexity" evidence="1">
    <location>
        <begin position="505"/>
        <end position="527"/>
    </location>
</feature>
<evidence type="ECO:0000313" key="4">
    <source>
        <dbReference type="Proteomes" id="UP001176521"/>
    </source>
</evidence>
<dbReference type="Proteomes" id="UP001176521">
    <property type="component" value="Unassembled WGS sequence"/>
</dbReference>
<proteinExistence type="predicted"/>
<feature type="compositionally biased region" description="Acidic residues" evidence="1">
    <location>
        <begin position="563"/>
        <end position="575"/>
    </location>
</feature>
<keyword evidence="2" id="KW-1133">Transmembrane helix</keyword>
<feature type="region of interest" description="Disordered" evidence="1">
    <location>
        <begin position="557"/>
        <end position="583"/>
    </location>
</feature>
<feature type="region of interest" description="Disordered" evidence="1">
    <location>
        <begin position="438"/>
        <end position="472"/>
    </location>
</feature>
<feature type="transmembrane region" description="Helical" evidence="2">
    <location>
        <begin position="225"/>
        <end position="247"/>
    </location>
</feature>
<feature type="compositionally biased region" description="Polar residues" evidence="1">
    <location>
        <begin position="458"/>
        <end position="470"/>
    </location>
</feature>
<feature type="region of interest" description="Disordered" evidence="1">
    <location>
        <begin position="617"/>
        <end position="707"/>
    </location>
</feature>
<keyword evidence="2" id="KW-0812">Transmembrane</keyword>
<feature type="transmembrane region" description="Helical" evidence="2">
    <location>
        <begin position="187"/>
        <end position="204"/>
    </location>
</feature>
<feature type="region of interest" description="Disordered" evidence="1">
    <location>
        <begin position="371"/>
        <end position="390"/>
    </location>
</feature>
<feature type="transmembrane region" description="Helical" evidence="2">
    <location>
        <begin position="780"/>
        <end position="805"/>
    </location>
</feature>
<feature type="region of interest" description="Disordered" evidence="1">
    <location>
        <begin position="503"/>
        <end position="544"/>
    </location>
</feature>
<name>A0AAN6GBJ0_9BASI</name>
<dbReference type="AlphaFoldDB" id="A0AAN6GBJ0"/>
<evidence type="ECO:0000313" key="3">
    <source>
        <dbReference type="EMBL" id="KAK0532503.1"/>
    </source>
</evidence>
<accession>A0AAN6GBJ0</accession>
<sequence>METSYEYRLASKIVATAGKAIVAIAGGSSDPSPPLADANATAAATPPALPGVPRSVPELLSMARAPTPQLATLLFVVIALVLTIFTLILAAFDAIRGIAAIRRRAARMAQDVLHGAGAGGTRSGRQGHELHLLEEEDAPRLLGAGWRPFYALCVMAASICQVTHLLVYMQAHRGLSPRQLQLSTENAAFASSILAAFFLLLAAVPSSPASRLRLGSTVSNARSTAWHYLVVALVSLGPVFAILLMVMSSTRYLRASQPLDSALRLLLDNPAACATQQVDPATSQNGTDGSSTLSLCSVYSIAFFLQGEAGAAKFTIALKATVLLCLAVLITIVANDALRALRYRQAALTDVHMQLEQARLENEDLGLGVNSDAGSSVSEKSEYTGRSGARSVADSRRGSLFRSGMSAEAERDYLRYLEGLGFHCLSRRDSTWSRWSGDSFASGDHGKPIRRPPPSYSDLDSNGRSPSFSEILNKEATRGVDLDTSDAMGRALQRQYGCVEVKRVATSQSKSSSTSSQRSKSRAASARDNNDADGSDDSVPRLPGYLNAHIAKPEAAAIASRDDENDADDDDEDSADSDRGLARMKSSTRLGRVESLARARSLRLDEIDASKIVPAATAVHPRSGRQRPRGARPLVGGGASGDSYTGGPRSRTSSTSRKSSYAYSRWSHSERSGYSPSRVPSPDAYSQSSMRWHGNGNGSSSGTSALAMYSQPHPHPGSIALTLSAAAASSSAALARTAPLRSRMRLNRALALSALGLFLLLLMVMLALGDQLEFGDRPRIALVLAAGTWVVESGLHAAVLGLLIFRGSGAVEEIPLEWPRNVPDLENGRSAAETKDNRI</sequence>